<dbReference type="EMBL" id="MK061412">
    <property type="protein sequence ID" value="AZU97128.1"/>
    <property type="molecule type" value="Genomic_DNA"/>
</dbReference>
<evidence type="ECO:0000313" key="2">
    <source>
        <dbReference type="Proteomes" id="UP000284334"/>
    </source>
</evidence>
<dbReference type="Proteomes" id="UP000284334">
    <property type="component" value="Segment"/>
</dbReference>
<organism evidence="1 2">
    <name type="scientific">Streptomyces phage Gilson</name>
    <dbReference type="NCBI Taxonomy" id="2488789"/>
    <lineage>
        <taxon>Viruses</taxon>
        <taxon>Duplodnaviria</taxon>
        <taxon>Heunggongvirae</taxon>
        <taxon>Uroviricota</taxon>
        <taxon>Caudoviricetes</taxon>
        <taxon>Stanwilliamsviridae</taxon>
        <taxon>Loccivirinae</taxon>
        <taxon>Gilsonvirus</taxon>
        <taxon>Gilsonvirus gilson</taxon>
    </lineage>
</organism>
<accession>A0A3Q9R4Q9</accession>
<dbReference type="InterPro" id="IPR029052">
    <property type="entry name" value="Metallo-depent_PP-like"/>
</dbReference>
<protein>
    <submittedName>
        <fullName evidence="1">Phosphoesterase</fullName>
    </submittedName>
</protein>
<reference evidence="1 2" key="1">
    <citation type="submission" date="2018-10" db="EMBL/GenBank/DDBJ databases">
        <authorList>
            <person name="Soria N.A."/>
            <person name="Batley M.G."/>
            <person name="Hanafy A."/>
            <person name="Singh N."/>
            <person name="Shaffer C.D."/>
            <person name="Weston-Hafer K.A."/>
            <person name="Russell D.A."/>
            <person name="Pope W.H."/>
            <person name="Jacobs-Sera D."/>
            <person name="Hendrix R.W."/>
            <person name="Hatfull G.F."/>
        </authorList>
    </citation>
    <scope>NUCLEOTIDE SEQUENCE [LARGE SCALE GENOMIC DNA]</scope>
</reference>
<evidence type="ECO:0000313" key="1">
    <source>
        <dbReference type="EMBL" id="AZU97128.1"/>
    </source>
</evidence>
<proteinExistence type="predicted"/>
<dbReference type="SUPFAM" id="SSF56300">
    <property type="entry name" value="Metallo-dependent phosphatases"/>
    <property type="match status" value="1"/>
</dbReference>
<dbReference type="RefSeq" id="YP_009842513.1">
    <property type="nucleotide sequence ID" value="NC_048742.1"/>
</dbReference>
<name>A0A3Q9R4Q9_9CAUD</name>
<dbReference type="KEGG" id="vg:55612741"/>
<gene>
    <name evidence="1" type="primary">50</name>
    <name evidence="1" type="ORF">SEA_GILSON_50</name>
</gene>
<keyword evidence="2" id="KW-1185">Reference proteome</keyword>
<dbReference type="GeneID" id="55612741"/>
<sequence>MKWAFVGDLQIPYHDKRAVDLFFKAMKWWKPDAMDFLGDIDDQLEYSRFSDGTTDEFFSQLKKEKKIEEETDEQFRGRVSPLPFVKKNAEGARELYTFARNQHKDADMHASLGNHDIRAKGYMDKKFPEYVDEVTPNMLWSLDDLGIAWRPYELPPIERFGGIYVHHGNTTTTTGLAVKSDIENYNISLARGHDHRGGVVYKSYPMTGTTLVGLGTGHLCDPSAYGLRYTTNPSWELGFGIGHVIDNVPFLQFVPISPDYVCVVDGKVFKG</sequence>